<keyword evidence="2" id="KW-0378">Hydrolase</keyword>
<evidence type="ECO:0000259" key="1">
    <source>
        <dbReference type="Pfam" id="PF02872"/>
    </source>
</evidence>
<comment type="caution">
    <text evidence="2">The sequence shown here is derived from an EMBL/GenBank/DDBJ whole genome shotgun (WGS) entry which is preliminary data.</text>
</comment>
<evidence type="ECO:0000313" key="2">
    <source>
        <dbReference type="EMBL" id="CAG7650589.1"/>
    </source>
</evidence>
<organism evidence="2 3">
    <name type="scientific">Paenibacillus allorhizosphaerae</name>
    <dbReference type="NCBI Taxonomy" id="2849866"/>
    <lineage>
        <taxon>Bacteria</taxon>
        <taxon>Bacillati</taxon>
        <taxon>Bacillota</taxon>
        <taxon>Bacilli</taxon>
        <taxon>Bacillales</taxon>
        <taxon>Paenibacillaceae</taxon>
        <taxon>Paenibacillus</taxon>
    </lineage>
</organism>
<feature type="domain" description="5'-Nucleotidase C-terminal" evidence="1">
    <location>
        <begin position="423"/>
        <end position="590"/>
    </location>
</feature>
<reference evidence="2 3" key="1">
    <citation type="submission" date="2021-06" db="EMBL/GenBank/DDBJ databases">
        <authorList>
            <person name="Criscuolo A."/>
        </authorList>
    </citation>
    <scope>NUCLEOTIDE SEQUENCE [LARGE SCALE GENOMIC DNA]</scope>
    <source>
        <strain evidence="3">CIP 111802</strain>
    </source>
</reference>
<name>A0ABM8VMV2_9BACL</name>
<dbReference type="RefSeq" id="WP_218101032.1">
    <property type="nucleotide sequence ID" value="NZ_CAJVCE010000015.1"/>
</dbReference>
<keyword evidence="2" id="KW-0255">Endonuclease</keyword>
<dbReference type="GO" id="GO:0004519">
    <property type="term" value="F:endonuclease activity"/>
    <property type="evidence" value="ECO:0007669"/>
    <property type="project" value="UniProtKB-KW"/>
</dbReference>
<keyword evidence="3" id="KW-1185">Reference proteome</keyword>
<dbReference type="Proteomes" id="UP000730618">
    <property type="component" value="Unassembled WGS sequence"/>
</dbReference>
<dbReference type="EMBL" id="CAJVCE010000015">
    <property type="protein sequence ID" value="CAG7650589.1"/>
    <property type="molecule type" value="Genomic_DNA"/>
</dbReference>
<dbReference type="InterPro" id="IPR008334">
    <property type="entry name" value="5'-Nucleotdase_C"/>
</dbReference>
<dbReference type="InterPro" id="IPR006179">
    <property type="entry name" value="5_nucleotidase/apyrase"/>
</dbReference>
<protein>
    <submittedName>
        <fullName evidence="2">Endonuclease YhcR</fullName>
        <ecNumber evidence="2">3.1.31.-</ecNumber>
    </submittedName>
</protein>
<proteinExistence type="predicted"/>
<dbReference type="GO" id="GO:0016787">
    <property type="term" value="F:hydrolase activity"/>
    <property type="evidence" value="ECO:0007669"/>
    <property type="project" value="UniProtKB-KW"/>
</dbReference>
<dbReference type="EC" id="3.1.31.-" evidence="2"/>
<sequence>MSIQPSNVKGYQKHRQFGRTMRLAAWLLTAALAVALSSCSSLLPKDETKPAAGSAPIELQLLSLTDFHGYLQPTADKNNGQLVTPEGQLRVGGATYVAAHLKKLKAERGQGHSMLLSVGDNFSGWPFEVEAFKNEPTIEFLNKIGVEASVAGNHEFDISADFLTQHMMKGQCFDTADADSCYKNSAGKPFSGAAFEYLSANIRDVLTNQLVLKPYVIKNVPDGRGGTIPVGIIGLTEAAALTKEPLSVQIGVLAADAAPELKAGMPSDPAARALVEPANRYAKELQDQGVQSIILLLHEGAKQSGPYNGCLNPTGPAIDFAKYASPAIDVILTGHWHEAFNCMINDPAGNPRPVMEGGFHGKLITEVNLKIDAASKDVIREQTIANNRPVTRDLTPDPEIANLVSYWVQRAKEKWAEPLAKLSGDLPRTRNASGESALSDVIADAFYASGQADRPNPADLALTSGDPKRDLTYAKGQNAGDRDGMITFGELFDAYGTQISQVNVSFTGEQIVRILEEQWKKKPDGTEAFNPLNVSHNVRYVYDRTKPIGQRIDPSRLFVNDKPVDPKKSYRVATTGLLVVSGAATYPTFAGYASAKRVASWPVADYLKKQGLVNIPELNRIRPVNP</sequence>
<dbReference type="Pfam" id="PF02872">
    <property type="entry name" value="5_nucleotid_C"/>
    <property type="match status" value="1"/>
</dbReference>
<accession>A0ABM8VMV2</accession>
<dbReference type="PANTHER" id="PTHR11575:SF24">
    <property type="entry name" value="5'-NUCLEOTIDASE"/>
    <property type="match status" value="1"/>
</dbReference>
<gene>
    <name evidence="2" type="primary">yhcR_2</name>
    <name evidence="2" type="ORF">PAECIP111802_04758</name>
</gene>
<evidence type="ECO:0000313" key="3">
    <source>
        <dbReference type="Proteomes" id="UP000730618"/>
    </source>
</evidence>
<keyword evidence="2" id="KW-0540">Nuclease</keyword>
<dbReference type="PANTHER" id="PTHR11575">
    <property type="entry name" value="5'-NUCLEOTIDASE-RELATED"/>
    <property type="match status" value="1"/>
</dbReference>